<accession>A0A3B0X0F4</accession>
<dbReference type="EMBL" id="UOFJ01000050">
    <property type="protein sequence ID" value="VAW61755.1"/>
    <property type="molecule type" value="Genomic_DNA"/>
</dbReference>
<dbReference type="InterPro" id="IPR025646">
    <property type="entry name" value="DUF4350"/>
</dbReference>
<keyword evidence="1" id="KW-0472">Membrane</keyword>
<sequence>MAMRKKYADKIPLLLLIILLVGVGWWGSTQFEYKIEEKDKGFQGEALTNRFLAAEYFLKSMGQAAEKIRLFMPDSHQLQTNDTLLVPSNRISFDRGRSRALMDWVKEGGHLIITAMPVQGDTPEPHDYILNDLGITIKWQAVEDDEEKLPLNLDSVDEDGFWQVDFIDYYTISIAGDFTEDLTAKIAKPATQYEVLWTIENANRTHGLQIKLGQGHLSVLSDLNMFQNYTIDKYDHAAFLYSLSNVQVTSGKPGTFYYSLYEEQASLVQWLWRNAFPMIASLFVVIVISLWMLVPRFGPVINVYQPVRRRFLDHLSASGNYHWRQGNYTYLLNEVRKQLIGQAQLKYPQWTHLSKNDRLTHLSDLSQLQRVAIESALFDSNVEHANDFVNKIKILEKLRKCL</sequence>
<gene>
    <name evidence="3" type="ORF">MNBD_GAMMA10-1239</name>
</gene>
<keyword evidence="1" id="KW-1133">Transmembrane helix</keyword>
<dbReference type="Pfam" id="PF14258">
    <property type="entry name" value="DUF4350"/>
    <property type="match status" value="1"/>
</dbReference>
<feature type="transmembrane region" description="Helical" evidence="1">
    <location>
        <begin position="275"/>
        <end position="294"/>
    </location>
</feature>
<evidence type="ECO:0000259" key="2">
    <source>
        <dbReference type="Pfam" id="PF14258"/>
    </source>
</evidence>
<reference evidence="3" key="1">
    <citation type="submission" date="2018-06" db="EMBL/GenBank/DDBJ databases">
        <authorList>
            <person name="Zhirakovskaya E."/>
        </authorList>
    </citation>
    <scope>NUCLEOTIDE SEQUENCE</scope>
</reference>
<feature type="domain" description="DUF4350" evidence="2">
    <location>
        <begin position="73"/>
        <end position="243"/>
    </location>
</feature>
<proteinExistence type="predicted"/>
<protein>
    <recommendedName>
        <fullName evidence="2">DUF4350 domain-containing protein</fullName>
    </recommendedName>
</protein>
<keyword evidence="1" id="KW-0812">Transmembrane</keyword>
<evidence type="ECO:0000256" key="1">
    <source>
        <dbReference type="SAM" id="Phobius"/>
    </source>
</evidence>
<name>A0A3B0X0F4_9ZZZZ</name>
<organism evidence="3">
    <name type="scientific">hydrothermal vent metagenome</name>
    <dbReference type="NCBI Taxonomy" id="652676"/>
    <lineage>
        <taxon>unclassified sequences</taxon>
        <taxon>metagenomes</taxon>
        <taxon>ecological metagenomes</taxon>
    </lineage>
</organism>
<dbReference type="AlphaFoldDB" id="A0A3B0X0F4"/>
<evidence type="ECO:0000313" key="3">
    <source>
        <dbReference type="EMBL" id="VAW61755.1"/>
    </source>
</evidence>